<keyword evidence="3" id="KW-1185">Reference proteome</keyword>
<evidence type="ECO:0000256" key="1">
    <source>
        <dbReference type="SAM" id="MobiDB-lite"/>
    </source>
</evidence>
<organism evidence="2 3">
    <name type="scientific">Humicola insolens</name>
    <name type="common">Soft-rot fungus</name>
    <dbReference type="NCBI Taxonomy" id="85995"/>
    <lineage>
        <taxon>Eukaryota</taxon>
        <taxon>Fungi</taxon>
        <taxon>Dikarya</taxon>
        <taxon>Ascomycota</taxon>
        <taxon>Pezizomycotina</taxon>
        <taxon>Sordariomycetes</taxon>
        <taxon>Sordariomycetidae</taxon>
        <taxon>Sordariales</taxon>
        <taxon>Chaetomiaceae</taxon>
        <taxon>Mycothermus</taxon>
    </lineage>
</organism>
<protein>
    <submittedName>
        <fullName evidence="2">Uncharacterized protein</fullName>
    </submittedName>
</protein>
<evidence type="ECO:0000313" key="3">
    <source>
        <dbReference type="Proteomes" id="UP001583172"/>
    </source>
</evidence>
<dbReference type="Proteomes" id="UP001583172">
    <property type="component" value="Unassembled WGS sequence"/>
</dbReference>
<proteinExistence type="predicted"/>
<feature type="region of interest" description="Disordered" evidence="1">
    <location>
        <begin position="268"/>
        <end position="314"/>
    </location>
</feature>
<feature type="compositionally biased region" description="Low complexity" evidence="1">
    <location>
        <begin position="568"/>
        <end position="584"/>
    </location>
</feature>
<feature type="region of interest" description="Disordered" evidence="1">
    <location>
        <begin position="93"/>
        <end position="121"/>
    </location>
</feature>
<reference evidence="2 3" key="1">
    <citation type="journal article" date="2024" name="Commun. Biol.">
        <title>Comparative genomic analysis of thermophilic fungi reveals convergent evolutionary adaptations and gene losses.</title>
        <authorList>
            <person name="Steindorff A.S."/>
            <person name="Aguilar-Pontes M.V."/>
            <person name="Robinson A.J."/>
            <person name="Andreopoulos B."/>
            <person name="LaButti K."/>
            <person name="Kuo A."/>
            <person name="Mondo S."/>
            <person name="Riley R."/>
            <person name="Otillar R."/>
            <person name="Haridas S."/>
            <person name="Lipzen A."/>
            <person name="Grimwood J."/>
            <person name="Schmutz J."/>
            <person name="Clum A."/>
            <person name="Reid I.D."/>
            <person name="Moisan M.C."/>
            <person name="Butler G."/>
            <person name="Nguyen T.T.M."/>
            <person name="Dewar K."/>
            <person name="Conant G."/>
            <person name="Drula E."/>
            <person name="Henrissat B."/>
            <person name="Hansel C."/>
            <person name="Singer S."/>
            <person name="Hutchinson M.I."/>
            <person name="de Vries R.P."/>
            <person name="Natvig D.O."/>
            <person name="Powell A.J."/>
            <person name="Tsang A."/>
            <person name="Grigoriev I.V."/>
        </authorList>
    </citation>
    <scope>NUCLEOTIDE SEQUENCE [LARGE SCALE GENOMIC DNA]</scope>
    <source>
        <strain evidence="2 3">CBS 620.91</strain>
    </source>
</reference>
<feature type="region of interest" description="Disordered" evidence="1">
    <location>
        <begin position="657"/>
        <end position="685"/>
    </location>
</feature>
<feature type="compositionally biased region" description="Low complexity" evidence="1">
    <location>
        <begin position="522"/>
        <end position="536"/>
    </location>
</feature>
<comment type="caution">
    <text evidence="2">The sequence shown here is derived from an EMBL/GenBank/DDBJ whole genome shotgun (WGS) entry which is preliminary data.</text>
</comment>
<feature type="compositionally biased region" description="Polar residues" evidence="1">
    <location>
        <begin position="473"/>
        <end position="493"/>
    </location>
</feature>
<name>A0ABR3VFG2_HUMIN</name>
<sequence length="685" mass="74401">MCIKEFLAYQCGHRSVTVVRPCPMTTTGHNYPVCTGAPERTFYAETMCASCERQLHSRWVLIREWEHRWLHERGVCGCDVIFPGLLNHPRVIGDTAAPDPGDTTQSDDQPPKFITDAPKESSTALALAKTKDSKAVELKKVEGKAVDKTSSKKPAIPALFKEEVTDKGEHHVAVRLPGLYAAEWQADHTALHKSSQCNCAAGPGPSKPNISVEDMTPTEQDNLRRWHQLEEAPIKEQKGKEVDKGGNTNEKIDETVRRINEITKEFGKFTVDDPPSKRGRDSRCLDNKSQCGRSTHSNDSGVESYIGSDGSTPHGRRIAAVAQQKQHHRMGPYARRVNTSPSTQHQHGKGNVPHLILESQPTAPYHPYTFNPFQTTTTSPSAAVLPPHLQPHYFTPAHPRFATAATFTDTIPHGAYPWATQIIHDHNERAHGPGPFTTAGFTYPTVLTMGFLGPPMNMQFHVFDTALATATAGNSRRNSGSQAACHNAGQVQGQHGAGFAHTSRELPTRPGRSVKHQRYSMGPGTAAGPSSTTGTAEPAPHNPAGTAANTNFEASTSGRDPDTTISVSTSTPATATGGDDTGNPNLTICGLPVGAGPEGTLHMPSWTECRLRKVRSASESAVTMLEDEEYGEDGHEEDDVPGQEHLQEEFERWIGGGEEGIVEEESGEGVSSRRPALQRRYSAET</sequence>
<feature type="compositionally biased region" description="Polar residues" evidence="1">
    <location>
        <begin position="547"/>
        <end position="567"/>
    </location>
</feature>
<feature type="compositionally biased region" description="Polar residues" evidence="1">
    <location>
        <begin position="287"/>
        <end position="301"/>
    </location>
</feature>
<gene>
    <name evidence="2" type="ORF">VTJ49DRAFT_735</name>
</gene>
<feature type="compositionally biased region" description="Basic and acidic residues" evidence="1">
    <location>
        <begin position="268"/>
        <end position="286"/>
    </location>
</feature>
<accession>A0ABR3VFG2</accession>
<evidence type="ECO:0000313" key="2">
    <source>
        <dbReference type="EMBL" id="KAL1840161.1"/>
    </source>
</evidence>
<feature type="region of interest" description="Disordered" evidence="1">
    <location>
        <begin position="473"/>
        <end position="584"/>
    </location>
</feature>
<dbReference type="EMBL" id="JAZGSY010000124">
    <property type="protein sequence ID" value="KAL1840161.1"/>
    <property type="molecule type" value="Genomic_DNA"/>
</dbReference>